<gene>
    <name evidence="1" type="ORF">HJG63_009518</name>
</gene>
<organism evidence="1 2">
    <name type="scientific">Rousettus aegyptiacus</name>
    <name type="common">Egyptian fruit bat</name>
    <name type="synonym">Pteropus aegyptiacus</name>
    <dbReference type="NCBI Taxonomy" id="9407"/>
    <lineage>
        <taxon>Eukaryota</taxon>
        <taxon>Metazoa</taxon>
        <taxon>Chordata</taxon>
        <taxon>Craniata</taxon>
        <taxon>Vertebrata</taxon>
        <taxon>Euteleostomi</taxon>
        <taxon>Mammalia</taxon>
        <taxon>Eutheria</taxon>
        <taxon>Laurasiatheria</taxon>
        <taxon>Chiroptera</taxon>
        <taxon>Yinpterochiroptera</taxon>
        <taxon>Pteropodoidea</taxon>
        <taxon>Pteropodidae</taxon>
        <taxon>Rousettinae</taxon>
        <taxon>Rousettus</taxon>
    </lineage>
</organism>
<dbReference type="Proteomes" id="UP000593571">
    <property type="component" value="Unassembled WGS sequence"/>
</dbReference>
<name>A0A7J8BT00_ROUAE</name>
<keyword evidence="2" id="KW-1185">Reference proteome</keyword>
<dbReference type="AlphaFoldDB" id="A0A7J8BT00"/>
<protein>
    <submittedName>
        <fullName evidence="1">Uncharacterized protein</fullName>
    </submittedName>
</protein>
<sequence length="154" mass="17056">MLIEGTSISYSGALIYRVWGDLAQEALLRRLTSWAERSACCWEGSAETGAHAHRPYKQNSRSGMPQCLRVKVGLRACDALHGTSPLGRRIRLPAPPRALCPRPSIERLSLSVLSSPSLLLEAPQSILSDGVKFKIFISSWRPVVYHIFSHCEVT</sequence>
<proteinExistence type="predicted"/>
<evidence type="ECO:0000313" key="2">
    <source>
        <dbReference type="Proteomes" id="UP000593571"/>
    </source>
</evidence>
<dbReference type="EMBL" id="JACASE010000016">
    <property type="protein sequence ID" value="KAF6401410.1"/>
    <property type="molecule type" value="Genomic_DNA"/>
</dbReference>
<accession>A0A7J8BT00</accession>
<comment type="caution">
    <text evidence="1">The sequence shown here is derived from an EMBL/GenBank/DDBJ whole genome shotgun (WGS) entry which is preliminary data.</text>
</comment>
<reference evidence="1 2" key="1">
    <citation type="journal article" date="2020" name="Nature">
        <title>Six reference-quality genomes reveal evolution of bat adaptations.</title>
        <authorList>
            <person name="Jebb D."/>
            <person name="Huang Z."/>
            <person name="Pippel M."/>
            <person name="Hughes G.M."/>
            <person name="Lavrichenko K."/>
            <person name="Devanna P."/>
            <person name="Winkler S."/>
            <person name="Jermiin L.S."/>
            <person name="Skirmuntt E.C."/>
            <person name="Katzourakis A."/>
            <person name="Burkitt-Gray L."/>
            <person name="Ray D.A."/>
            <person name="Sullivan K.A.M."/>
            <person name="Roscito J.G."/>
            <person name="Kirilenko B.M."/>
            <person name="Davalos L.M."/>
            <person name="Corthals A.P."/>
            <person name="Power M.L."/>
            <person name="Jones G."/>
            <person name="Ransome R.D."/>
            <person name="Dechmann D.K.N."/>
            <person name="Locatelli A.G."/>
            <person name="Puechmaille S.J."/>
            <person name="Fedrigo O."/>
            <person name="Jarvis E.D."/>
            <person name="Hiller M."/>
            <person name="Vernes S.C."/>
            <person name="Myers E.W."/>
            <person name="Teeling E.C."/>
        </authorList>
    </citation>
    <scope>NUCLEOTIDE SEQUENCE [LARGE SCALE GENOMIC DNA]</scope>
    <source>
        <strain evidence="1">MRouAeg1</strain>
        <tissue evidence="1">Muscle</tissue>
    </source>
</reference>
<evidence type="ECO:0000313" key="1">
    <source>
        <dbReference type="EMBL" id="KAF6401410.1"/>
    </source>
</evidence>